<gene>
    <name evidence="1" type="ORF">SMACR_08980</name>
</gene>
<dbReference type="EMBL" id="NMPR01000011">
    <property type="protein sequence ID" value="KAA8635548.1"/>
    <property type="molecule type" value="Genomic_DNA"/>
</dbReference>
<evidence type="ECO:0000313" key="1">
    <source>
        <dbReference type="EMBL" id="KAA8635548.1"/>
    </source>
</evidence>
<proteinExistence type="predicted"/>
<dbReference type="AlphaFoldDB" id="A0A8S9A1B9"/>
<evidence type="ECO:0000313" key="2">
    <source>
        <dbReference type="Proteomes" id="UP000433876"/>
    </source>
</evidence>
<organism evidence="1 2">
    <name type="scientific">Sordaria macrospora</name>
    <dbReference type="NCBI Taxonomy" id="5147"/>
    <lineage>
        <taxon>Eukaryota</taxon>
        <taxon>Fungi</taxon>
        <taxon>Dikarya</taxon>
        <taxon>Ascomycota</taxon>
        <taxon>Pezizomycotina</taxon>
        <taxon>Sordariomycetes</taxon>
        <taxon>Sordariomycetidae</taxon>
        <taxon>Sordariales</taxon>
        <taxon>Sordariaceae</taxon>
        <taxon>Sordaria</taxon>
    </lineage>
</organism>
<sequence>MDRATAMMTQLKELGQKLAGEFPDSACASVAAVKECDRCADVLEKNQEELHVARARLDSVKATMVQTAGILGAMYLQV</sequence>
<name>A0A8S9A1B9_SORMA</name>
<dbReference type="Proteomes" id="UP000433876">
    <property type="component" value="Unassembled WGS sequence"/>
</dbReference>
<reference evidence="1 2" key="1">
    <citation type="submission" date="2017-07" db="EMBL/GenBank/DDBJ databases">
        <title>Genome sequence of the Sordaria macrospora wild type strain R19027.</title>
        <authorList>
            <person name="Nowrousian M."/>
            <person name="Teichert I."/>
            <person name="Kueck U."/>
        </authorList>
    </citation>
    <scope>NUCLEOTIDE SEQUENCE [LARGE SCALE GENOMIC DNA]</scope>
    <source>
        <strain evidence="1 2">R19027</strain>
        <tissue evidence="1">Mycelium</tissue>
    </source>
</reference>
<comment type="caution">
    <text evidence="1">The sequence shown here is derived from an EMBL/GenBank/DDBJ whole genome shotgun (WGS) entry which is preliminary data.</text>
</comment>
<dbReference type="VEuPathDB" id="FungiDB:SMAC_08980"/>
<protein>
    <submittedName>
        <fullName evidence="1">Uncharacterized protein</fullName>
    </submittedName>
</protein>
<accession>A0A8S9A1B9</accession>